<feature type="transmembrane region" description="Helical" evidence="10">
    <location>
        <begin position="70"/>
        <end position="88"/>
    </location>
</feature>
<comment type="subcellular location">
    <subcellularLocation>
        <location evidence="1">Cell membrane</location>
        <topology evidence="1">Multi-pass membrane protein</topology>
    </subcellularLocation>
</comment>
<evidence type="ECO:0000256" key="3">
    <source>
        <dbReference type="ARBA" id="ARBA00022475"/>
    </source>
</evidence>
<keyword evidence="6 10" id="KW-0472">Membrane</keyword>
<comment type="caution">
    <text evidence="12">The sequence shown here is derived from an EMBL/GenBank/DDBJ whole genome shotgun (WGS) entry which is preliminary data.</text>
</comment>
<accession>A0ABU3QCU3</accession>
<feature type="transmembrane region" description="Helical" evidence="10">
    <location>
        <begin position="374"/>
        <end position="398"/>
    </location>
</feature>
<keyword evidence="2" id="KW-0813">Transport</keyword>
<evidence type="ECO:0000256" key="2">
    <source>
        <dbReference type="ARBA" id="ARBA00022448"/>
    </source>
</evidence>
<keyword evidence="3" id="KW-1003">Cell membrane</keyword>
<protein>
    <recommendedName>
        <fullName evidence="8">Multidrug efflux pump Tap</fullName>
    </recommendedName>
</protein>
<dbReference type="Pfam" id="PF07690">
    <property type="entry name" value="MFS_1"/>
    <property type="match status" value="1"/>
</dbReference>
<evidence type="ECO:0000256" key="4">
    <source>
        <dbReference type="ARBA" id="ARBA00022692"/>
    </source>
</evidence>
<feature type="transmembrane region" description="Helical" evidence="10">
    <location>
        <begin position="222"/>
        <end position="244"/>
    </location>
</feature>
<evidence type="ECO:0000256" key="10">
    <source>
        <dbReference type="SAM" id="Phobius"/>
    </source>
</evidence>
<evidence type="ECO:0000256" key="7">
    <source>
        <dbReference type="ARBA" id="ARBA00038075"/>
    </source>
</evidence>
<dbReference type="CDD" id="cd06173">
    <property type="entry name" value="MFS_MefA_like"/>
    <property type="match status" value="1"/>
</dbReference>
<organism evidence="12 13">
    <name type="scientific">Sphingosinicella rhizophila</name>
    <dbReference type="NCBI Taxonomy" id="3050082"/>
    <lineage>
        <taxon>Bacteria</taxon>
        <taxon>Pseudomonadati</taxon>
        <taxon>Pseudomonadota</taxon>
        <taxon>Alphaproteobacteria</taxon>
        <taxon>Sphingomonadales</taxon>
        <taxon>Sphingosinicellaceae</taxon>
        <taxon>Sphingosinicella</taxon>
    </lineage>
</organism>
<feature type="transmembrane region" description="Helical" evidence="10">
    <location>
        <begin position="286"/>
        <end position="304"/>
    </location>
</feature>
<dbReference type="PROSITE" id="PS50850">
    <property type="entry name" value="MFS"/>
    <property type="match status" value="1"/>
</dbReference>
<keyword evidence="13" id="KW-1185">Reference proteome</keyword>
<feature type="region of interest" description="Disordered" evidence="9">
    <location>
        <begin position="408"/>
        <end position="436"/>
    </location>
</feature>
<feature type="transmembrane region" description="Helical" evidence="10">
    <location>
        <begin position="256"/>
        <end position="279"/>
    </location>
</feature>
<sequence>MKLAAPAYLASYFLSILGNSIAAIALPLIVLRTTGSVLGTGSVAAATAIPAIFAGLFMGVVIDRFNRRDCSIVTDLISAFSIAALPIIDQVSGLTLSWFILLGIIGSLGDLPGLAARGALLPAVLRHSGASAERMAGFTQVLASLALLAGPALAGTLMAVLPGSTVLWITAATSLLAAMTTFLIPRRVGALPIDDAAASAGPRTYGWRDLNAGWHVLLRSPFLIALFTISSLSITAIASLQGLILPVYFTGIDQPASLGFVLSALALGTLTGGAIYGVAGGRGARRVWLVTGLIGTAVGIVLIATLASVAIILAGAAILGLSSALYSSLFGVLTIERVPEEVRGRIAGIQNALIMAAAPVGIMGAAVLLELSGIRIAVAAAAGLWIAAAATGIFSPALRDLTPRPIGRPGEALARSPDNLAGAVSPSPPAIAATSD</sequence>
<evidence type="ECO:0000313" key="12">
    <source>
        <dbReference type="EMBL" id="MDT9600775.1"/>
    </source>
</evidence>
<feature type="transmembrane region" description="Helical" evidence="10">
    <location>
        <begin position="347"/>
        <end position="368"/>
    </location>
</feature>
<feature type="domain" description="Major facilitator superfamily (MFS) profile" evidence="11">
    <location>
        <begin position="222"/>
        <end position="436"/>
    </location>
</feature>
<evidence type="ECO:0000256" key="5">
    <source>
        <dbReference type="ARBA" id="ARBA00022989"/>
    </source>
</evidence>
<feature type="transmembrane region" description="Helical" evidence="10">
    <location>
        <begin position="166"/>
        <end position="184"/>
    </location>
</feature>
<keyword evidence="5 10" id="KW-1133">Transmembrane helix</keyword>
<dbReference type="EMBL" id="JAVUPU010000012">
    <property type="protein sequence ID" value="MDT9600775.1"/>
    <property type="molecule type" value="Genomic_DNA"/>
</dbReference>
<evidence type="ECO:0000256" key="9">
    <source>
        <dbReference type="SAM" id="MobiDB-lite"/>
    </source>
</evidence>
<dbReference type="PANTHER" id="PTHR23513">
    <property type="entry name" value="INTEGRAL MEMBRANE EFFLUX PROTEIN-RELATED"/>
    <property type="match status" value="1"/>
</dbReference>
<feature type="transmembrane region" description="Helical" evidence="10">
    <location>
        <begin position="310"/>
        <end position="335"/>
    </location>
</feature>
<dbReference type="Gene3D" id="1.20.1250.20">
    <property type="entry name" value="MFS general substrate transporter like domains"/>
    <property type="match status" value="1"/>
</dbReference>
<dbReference type="InterPro" id="IPR011701">
    <property type="entry name" value="MFS"/>
</dbReference>
<evidence type="ECO:0000256" key="6">
    <source>
        <dbReference type="ARBA" id="ARBA00023136"/>
    </source>
</evidence>
<dbReference type="PANTHER" id="PTHR23513:SF9">
    <property type="entry name" value="ENTEROBACTIN EXPORTER ENTS"/>
    <property type="match status" value="1"/>
</dbReference>
<gene>
    <name evidence="12" type="ORF">RQX22_17570</name>
</gene>
<dbReference type="InterPro" id="IPR036259">
    <property type="entry name" value="MFS_trans_sf"/>
</dbReference>
<evidence type="ECO:0000256" key="8">
    <source>
        <dbReference type="ARBA" id="ARBA00040914"/>
    </source>
</evidence>
<evidence type="ECO:0000259" key="11">
    <source>
        <dbReference type="PROSITE" id="PS50850"/>
    </source>
</evidence>
<name>A0ABU3QCU3_9SPHN</name>
<keyword evidence="4 10" id="KW-0812">Transmembrane</keyword>
<feature type="transmembrane region" description="Helical" evidence="10">
    <location>
        <begin position="137"/>
        <end position="160"/>
    </location>
</feature>
<dbReference type="InterPro" id="IPR020846">
    <property type="entry name" value="MFS_dom"/>
</dbReference>
<feature type="transmembrane region" description="Helical" evidence="10">
    <location>
        <begin position="37"/>
        <end position="58"/>
    </location>
</feature>
<dbReference type="SUPFAM" id="SSF103473">
    <property type="entry name" value="MFS general substrate transporter"/>
    <property type="match status" value="1"/>
</dbReference>
<comment type="similarity">
    <text evidence="7">Belongs to the major facilitator superfamily. Drug:H(+) antiporter-3 (DHA3) (TC 2.A.1.21) family.</text>
</comment>
<dbReference type="RefSeq" id="WP_315728245.1">
    <property type="nucleotide sequence ID" value="NZ_JAVUPU010000012.1"/>
</dbReference>
<reference evidence="12 13" key="1">
    <citation type="submission" date="2023-05" db="EMBL/GenBank/DDBJ databases">
        <authorList>
            <person name="Guo Y."/>
        </authorList>
    </citation>
    <scope>NUCLEOTIDE SEQUENCE [LARGE SCALE GENOMIC DNA]</scope>
    <source>
        <strain evidence="12 13">GR2756</strain>
    </source>
</reference>
<evidence type="ECO:0000313" key="13">
    <source>
        <dbReference type="Proteomes" id="UP001259572"/>
    </source>
</evidence>
<proteinExistence type="inferred from homology"/>
<dbReference type="Proteomes" id="UP001259572">
    <property type="component" value="Unassembled WGS sequence"/>
</dbReference>
<feature type="transmembrane region" description="Helical" evidence="10">
    <location>
        <begin position="94"/>
        <end position="116"/>
    </location>
</feature>
<evidence type="ECO:0000256" key="1">
    <source>
        <dbReference type="ARBA" id="ARBA00004651"/>
    </source>
</evidence>
<feature type="transmembrane region" description="Helical" evidence="10">
    <location>
        <begin position="12"/>
        <end position="31"/>
    </location>
</feature>